<name>A0A026VW99_OOCBI</name>
<proteinExistence type="predicted"/>
<dbReference type="OrthoDB" id="5866312at2759"/>
<reference evidence="1 2" key="1">
    <citation type="journal article" date="2014" name="Curr. Biol.">
        <title>The genome of the clonal raider ant Cerapachys biroi.</title>
        <authorList>
            <person name="Oxley P.R."/>
            <person name="Ji L."/>
            <person name="Fetter-Pruneda I."/>
            <person name="McKenzie S.K."/>
            <person name="Li C."/>
            <person name="Hu H."/>
            <person name="Zhang G."/>
            <person name="Kronauer D.J."/>
        </authorList>
    </citation>
    <scope>NUCLEOTIDE SEQUENCE [LARGE SCALE GENOMIC DNA]</scope>
</reference>
<gene>
    <name evidence="1" type="ORF">X777_14516</name>
</gene>
<protein>
    <submittedName>
        <fullName evidence="1">Uncharacterized protein</fullName>
    </submittedName>
</protein>
<dbReference type="EMBL" id="KK107746">
    <property type="protein sequence ID" value="EZA47945.1"/>
    <property type="molecule type" value="Genomic_DNA"/>
</dbReference>
<dbReference type="AlphaFoldDB" id="A0A026VW99"/>
<sequence length="57" mass="6850">MTQRVPSTGYYDNIVEDHSYTMFSMYPPSNTSVPDHWQLMKEDAMVRKDIHHRTTRF</sequence>
<keyword evidence="2" id="KW-1185">Reference proteome</keyword>
<evidence type="ECO:0000313" key="2">
    <source>
        <dbReference type="Proteomes" id="UP000053097"/>
    </source>
</evidence>
<accession>A0A026VW99</accession>
<organism evidence="1 2">
    <name type="scientific">Ooceraea biroi</name>
    <name type="common">Clonal raider ant</name>
    <name type="synonym">Cerapachys biroi</name>
    <dbReference type="NCBI Taxonomy" id="2015173"/>
    <lineage>
        <taxon>Eukaryota</taxon>
        <taxon>Metazoa</taxon>
        <taxon>Ecdysozoa</taxon>
        <taxon>Arthropoda</taxon>
        <taxon>Hexapoda</taxon>
        <taxon>Insecta</taxon>
        <taxon>Pterygota</taxon>
        <taxon>Neoptera</taxon>
        <taxon>Endopterygota</taxon>
        <taxon>Hymenoptera</taxon>
        <taxon>Apocrita</taxon>
        <taxon>Aculeata</taxon>
        <taxon>Formicoidea</taxon>
        <taxon>Formicidae</taxon>
        <taxon>Dorylinae</taxon>
        <taxon>Ooceraea</taxon>
    </lineage>
</organism>
<evidence type="ECO:0000313" key="1">
    <source>
        <dbReference type="EMBL" id="EZA47945.1"/>
    </source>
</evidence>
<dbReference type="Proteomes" id="UP000053097">
    <property type="component" value="Unassembled WGS sequence"/>
</dbReference>